<evidence type="ECO:0000256" key="8">
    <source>
        <dbReference type="ARBA" id="ARBA00023133"/>
    </source>
</evidence>
<comment type="subunit">
    <text evidence="12">Interacts with CtaB.</text>
</comment>
<protein>
    <recommendedName>
        <fullName evidence="12">Heme A synthase</fullName>
        <shortName evidence="12">HAS</shortName>
        <ecNumber evidence="12">1.17.99.9</ecNumber>
    </recommendedName>
    <alternativeName>
        <fullName evidence="12">Cytochrome aa3-controlling protein</fullName>
    </alternativeName>
</protein>
<proteinExistence type="inferred from homology"/>
<dbReference type="InterPro" id="IPR023754">
    <property type="entry name" value="HemeA_Synthase_type2"/>
</dbReference>
<comment type="pathway">
    <text evidence="10 12">Porphyrin-containing compound metabolism; heme A biosynthesis; heme A from heme O: step 1/1.</text>
</comment>
<dbReference type="AlphaFoldDB" id="A0A934IE71"/>
<feature type="transmembrane region" description="Helical" evidence="12">
    <location>
        <begin position="7"/>
        <end position="27"/>
    </location>
</feature>
<evidence type="ECO:0000313" key="13">
    <source>
        <dbReference type="EMBL" id="MBJ3774903.1"/>
    </source>
</evidence>
<feature type="transmembrane region" description="Helical" evidence="12">
    <location>
        <begin position="92"/>
        <end position="111"/>
    </location>
</feature>
<comment type="caution">
    <text evidence="13">The sequence shown here is derived from an EMBL/GenBank/DDBJ whole genome shotgun (WGS) entry which is preliminary data.</text>
</comment>
<feature type="transmembrane region" description="Helical" evidence="12">
    <location>
        <begin position="195"/>
        <end position="218"/>
    </location>
</feature>
<feature type="transmembrane region" description="Helical" evidence="12">
    <location>
        <begin position="314"/>
        <end position="338"/>
    </location>
</feature>
<feature type="transmembrane region" description="Helical" evidence="12">
    <location>
        <begin position="282"/>
        <end position="302"/>
    </location>
</feature>
<evidence type="ECO:0000256" key="10">
    <source>
        <dbReference type="ARBA" id="ARBA00044501"/>
    </source>
</evidence>
<keyword evidence="12" id="KW-1003">Cell membrane</keyword>
<evidence type="ECO:0000256" key="4">
    <source>
        <dbReference type="ARBA" id="ARBA00022723"/>
    </source>
</evidence>
<dbReference type="GO" id="GO:0046872">
    <property type="term" value="F:metal ion binding"/>
    <property type="evidence" value="ECO:0007669"/>
    <property type="project" value="UniProtKB-KW"/>
</dbReference>
<keyword evidence="8 12" id="KW-0350">Heme biosynthesis</keyword>
<reference evidence="13" key="1">
    <citation type="submission" date="2020-12" db="EMBL/GenBank/DDBJ databases">
        <title>Bacterial taxonomy.</title>
        <authorList>
            <person name="Pan X."/>
        </authorList>
    </citation>
    <scope>NUCLEOTIDE SEQUENCE</scope>
    <source>
        <strain evidence="13">B2012</strain>
    </source>
</reference>
<evidence type="ECO:0000313" key="14">
    <source>
        <dbReference type="Proteomes" id="UP000609531"/>
    </source>
</evidence>
<evidence type="ECO:0000256" key="1">
    <source>
        <dbReference type="ARBA" id="ARBA00001970"/>
    </source>
</evidence>
<evidence type="ECO:0000256" key="5">
    <source>
        <dbReference type="ARBA" id="ARBA00022989"/>
    </source>
</evidence>
<dbReference type="InterPro" id="IPR003780">
    <property type="entry name" value="COX15/CtaA_fam"/>
</dbReference>
<keyword evidence="7 12" id="KW-0408">Iron</keyword>
<evidence type="ECO:0000256" key="6">
    <source>
        <dbReference type="ARBA" id="ARBA00023002"/>
    </source>
</evidence>
<comment type="subcellular location">
    <subcellularLocation>
        <location evidence="12">Cell membrane</location>
        <topology evidence="12">Multi-pass membrane protein</topology>
    </subcellularLocation>
    <subcellularLocation>
        <location evidence="2">Membrane</location>
        <topology evidence="2">Multi-pass membrane protein</topology>
    </subcellularLocation>
</comment>
<comment type="catalytic activity">
    <reaction evidence="11">
        <text>Fe(II)-heme o + 2 A + H2O = Fe(II)-heme a + 2 AH2</text>
        <dbReference type="Rhea" id="RHEA:63388"/>
        <dbReference type="ChEBI" id="CHEBI:13193"/>
        <dbReference type="ChEBI" id="CHEBI:15377"/>
        <dbReference type="ChEBI" id="CHEBI:17499"/>
        <dbReference type="ChEBI" id="CHEBI:60530"/>
        <dbReference type="ChEBI" id="CHEBI:61715"/>
        <dbReference type="EC" id="1.17.99.9"/>
    </reaction>
    <physiologicalReaction direction="left-to-right" evidence="11">
        <dbReference type="Rhea" id="RHEA:63389"/>
    </physiologicalReaction>
</comment>
<keyword evidence="14" id="KW-1185">Reference proteome</keyword>
<dbReference type="EMBL" id="JAEKJA010000003">
    <property type="protein sequence ID" value="MBJ3774903.1"/>
    <property type="molecule type" value="Genomic_DNA"/>
</dbReference>
<dbReference type="GO" id="GO:0005886">
    <property type="term" value="C:plasma membrane"/>
    <property type="evidence" value="ECO:0007669"/>
    <property type="project" value="UniProtKB-SubCell"/>
</dbReference>
<comment type="function">
    <text evidence="12">Catalyzes the conversion of heme O to heme A by two successive hydroxylations of the methyl group at C8. The first hydroxylation forms heme I, the second hydroxylation results in an unstable dihydroxymethyl group, which spontaneously dehydrates, resulting in the formyl group of heme A.</text>
</comment>
<evidence type="ECO:0000256" key="9">
    <source>
        <dbReference type="ARBA" id="ARBA00023136"/>
    </source>
</evidence>
<feature type="transmembrane region" description="Helical" evidence="12">
    <location>
        <begin position="123"/>
        <end position="140"/>
    </location>
</feature>
<evidence type="ECO:0000256" key="2">
    <source>
        <dbReference type="ARBA" id="ARBA00004141"/>
    </source>
</evidence>
<keyword evidence="9 12" id="KW-0472">Membrane</keyword>
<dbReference type="Pfam" id="PF02628">
    <property type="entry name" value="COX15-CtaA"/>
    <property type="match status" value="1"/>
</dbReference>
<accession>A0A934IE71</accession>
<dbReference type="EC" id="1.17.99.9" evidence="12"/>
<dbReference type="GO" id="GO:0006784">
    <property type="term" value="P:heme A biosynthetic process"/>
    <property type="evidence" value="ECO:0007669"/>
    <property type="project" value="UniProtKB-UniRule"/>
</dbReference>
<comment type="similarity">
    <text evidence="12">Belongs to the COX15/CtaA family. Type 2 subfamily.</text>
</comment>
<feature type="transmembrane region" description="Helical" evidence="12">
    <location>
        <begin position="257"/>
        <end position="275"/>
    </location>
</feature>
<comment type="cofactor">
    <cofactor evidence="1 12">
        <name>heme b</name>
        <dbReference type="ChEBI" id="CHEBI:60344"/>
    </cofactor>
</comment>
<dbReference type="HAMAP" id="MF_01665">
    <property type="entry name" value="HemeA_synth_type2"/>
    <property type="match status" value="1"/>
</dbReference>
<evidence type="ECO:0000256" key="3">
    <source>
        <dbReference type="ARBA" id="ARBA00022692"/>
    </source>
</evidence>
<gene>
    <name evidence="12" type="primary">ctaA</name>
    <name evidence="13" type="ORF">JCR33_04345</name>
</gene>
<organism evidence="13 14">
    <name type="scientific">Acuticoccus mangrovi</name>
    <dbReference type="NCBI Taxonomy" id="2796142"/>
    <lineage>
        <taxon>Bacteria</taxon>
        <taxon>Pseudomonadati</taxon>
        <taxon>Pseudomonadota</taxon>
        <taxon>Alphaproteobacteria</taxon>
        <taxon>Hyphomicrobiales</taxon>
        <taxon>Amorphaceae</taxon>
        <taxon>Acuticoccus</taxon>
    </lineage>
</organism>
<evidence type="ECO:0000256" key="12">
    <source>
        <dbReference type="HAMAP-Rule" id="MF_01665"/>
    </source>
</evidence>
<dbReference type="PANTHER" id="PTHR23289:SF2">
    <property type="entry name" value="CYTOCHROME C OXIDASE ASSEMBLY PROTEIN COX15 HOMOLOG"/>
    <property type="match status" value="1"/>
</dbReference>
<feature type="binding site" description="axial binding residue" evidence="12">
    <location>
        <position position="312"/>
    </location>
    <ligand>
        <name>heme</name>
        <dbReference type="ChEBI" id="CHEBI:30413"/>
    </ligand>
    <ligandPart>
        <name>Fe</name>
        <dbReference type="ChEBI" id="CHEBI:18248"/>
    </ligandPart>
</feature>
<keyword evidence="3 12" id="KW-0812">Transmembrane</keyword>
<dbReference type="Proteomes" id="UP000609531">
    <property type="component" value="Unassembled WGS sequence"/>
</dbReference>
<evidence type="ECO:0000256" key="7">
    <source>
        <dbReference type="ARBA" id="ARBA00023004"/>
    </source>
</evidence>
<dbReference type="PANTHER" id="PTHR23289">
    <property type="entry name" value="CYTOCHROME C OXIDASE ASSEMBLY PROTEIN COX15"/>
    <property type="match status" value="1"/>
</dbReference>
<keyword evidence="4 12" id="KW-0479">Metal-binding</keyword>
<feature type="transmembrane region" description="Helical" evidence="12">
    <location>
        <begin position="155"/>
        <end position="174"/>
    </location>
</feature>
<evidence type="ECO:0000256" key="11">
    <source>
        <dbReference type="ARBA" id="ARBA00048044"/>
    </source>
</evidence>
<keyword evidence="6 12" id="KW-0560">Oxidoreductase</keyword>
<sequence length="346" mass="37531">MARNTLIVWWLRIVAAFVVATLVVGGATRLTDSGLSITEWQPIMGVIPPLTHAAWERALELYRQIPEYQLVNRGMSMAEFQSIFWWEWAHRLIARSIGLVFAVPMVIFWIAGRLPGWFKPWAVVLLLLGGLQGAVGWWMVTSGLAERVDVSQYRLAVHMTLACVILSLAVWLSVRLSGRAGTVETTPAVRRGARLLPFLILFQIALGALVAGLDAGLASDTWPLMLGKLVPDGLLTHAPGWINLFENPLTVQFDHRIVAYLITLFVVWHAFAARGGAVAGRALALVALVLVQVAIGIGVVMHHVPLPLAASHQLAAAVILWASVVHATRVAPAGAVLAQGVPQPAR</sequence>
<keyword evidence="5 12" id="KW-1133">Transmembrane helix</keyword>
<name>A0A934IE71_9HYPH</name>
<dbReference type="GO" id="GO:0120547">
    <property type="term" value="F:heme A synthase activity"/>
    <property type="evidence" value="ECO:0007669"/>
    <property type="project" value="UniProtKB-EC"/>
</dbReference>
<dbReference type="RefSeq" id="WP_198880809.1">
    <property type="nucleotide sequence ID" value="NZ_JAEKJA010000003.1"/>
</dbReference>
<feature type="binding site" description="axial binding residue" evidence="12">
    <location>
        <position position="255"/>
    </location>
    <ligand>
        <name>heme</name>
        <dbReference type="ChEBI" id="CHEBI:30413"/>
    </ligand>
    <ligandPart>
        <name>Fe</name>
        <dbReference type="ChEBI" id="CHEBI:18248"/>
    </ligandPart>
</feature>